<proteinExistence type="predicted"/>
<dbReference type="Pfam" id="PF05553">
    <property type="entry name" value="DUF761"/>
    <property type="match status" value="1"/>
</dbReference>
<dbReference type="Proteomes" id="UP001327560">
    <property type="component" value="Chromosome 2"/>
</dbReference>
<feature type="compositionally biased region" description="Acidic residues" evidence="1">
    <location>
        <begin position="132"/>
        <end position="141"/>
    </location>
</feature>
<keyword evidence="3" id="KW-1185">Reference proteome</keyword>
<protein>
    <recommendedName>
        <fullName evidence="4">Cotton fiber protein</fullName>
    </recommendedName>
</protein>
<dbReference type="AlphaFoldDB" id="A0AAQ3Q4R1"/>
<sequence>MGRKRSPIMSKALDFIALSCLTPMSKMKRPIAHKLLLLKRIKRRRFDHLRHHNYAFIAEYQFSPFSSPSPLFVPSHPPQPRSNRFLSLLCGSDGGGASEEELEMLSPPRRVLFRDELHTFSPEGDGTVELSENGDEEDENVSVDQRAERFIEKFYEQIRIQRQESAAARAIEF</sequence>
<dbReference type="PANTHER" id="PTHR33265:SF10">
    <property type="entry name" value="OS01G0133200 PROTEIN"/>
    <property type="match status" value="1"/>
</dbReference>
<evidence type="ECO:0008006" key="4">
    <source>
        <dbReference type="Google" id="ProtNLM"/>
    </source>
</evidence>
<evidence type="ECO:0000313" key="3">
    <source>
        <dbReference type="Proteomes" id="UP001327560"/>
    </source>
</evidence>
<name>A0AAQ3Q4R1_9LILI</name>
<accession>A0AAQ3Q4R1</accession>
<gene>
    <name evidence="2" type="ORF">Cni_G06411</name>
</gene>
<feature type="region of interest" description="Disordered" evidence="1">
    <location>
        <begin position="121"/>
        <end position="143"/>
    </location>
</feature>
<organism evidence="2 3">
    <name type="scientific">Canna indica</name>
    <name type="common">Indian-shot</name>
    <dbReference type="NCBI Taxonomy" id="4628"/>
    <lineage>
        <taxon>Eukaryota</taxon>
        <taxon>Viridiplantae</taxon>
        <taxon>Streptophyta</taxon>
        <taxon>Embryophyta</taxon>
        <taxon>Tracheophyta</taxon>
        <taxon>Spermatophyta</taxon>
        <taxon>Magnoliopsida</taxon>
        <taxon>Liliopsida</taxon>
        <taxon>Zingiberales</taxon>
        <taxon>Cannaceae</taxon>
        <taxon>Canna</taxon>
    </lineage>
</organism>
<evidence type="ECO:0000256" key="1">
    <source>
        <dbReference type="SAM" id="MobiDB-lite"/>
    </source>
</evidence>
<evidence type="ECO:0000313" key="2">
    <source>
        <dbReference type="EMBL" id="WOK97703.1"/>
    </source>
</evidence>
<dbReference type="PANTHER" id="PTHR33265">
    <property type="entry name" value="AVR9/CF-9 RAPIDLY ELICITED PROTEIN-RELATED"/>
    <property type="match status" value="1"/>
</dbReference>
<dbReference type="EMBL" id="CP136891">
    <property type="protein sequence ID" value="WOK97703.1"/>
    <property type="molecule type" value="Genomic_DNA"/>
</dbReference>
<dbReference type="InterPro" id="IPR008480">
    <property type="entry name" value="DUF761_pln"/>
</dbReference>
<reference evidence="2 3" key="1">
    <citation type="submission" date="2023-10" db="EMBL/GenBank/DDBJ databases">
        <title>Chromosome-scale genome assembly provides insights into flower coloration mechanisms of Canna indica.</title>
        <authorList>
            <person name="Li C."/>
        </authorList>
    </citation>
    <scope>NUCLEOTIDE SEQUENCE [LARGE SCALE GENOMIC DNA]</scope>
    <source>
        <tissue evidence="2">Flower</tissue>
    </source>
</reference>